<dbReference type="Pfam" id="PF05795">
    <property type="entry name" value="Plasmodium_Vir"/>
    <property type="match status" value="1"/>
</dbReference>
<evidence type="ECO:0000256" key="1">
    <source>
        <dbReference type="SAM" id="Phobius"/>
    </source>
</evidence>
<evidence type="ECO:0000313" key="3">
    <source>
        <dbReference type="Proteomes" id="UP000196402"/>
    </source>
</evidence>
<dbReference type="AlphaFoldDB" id="A0A1G4ECE1"/>
<proteinExistence type="predicted"/>
<gene>
    <name evidence="2" type="ORF">PVT01_000068500</name>
</gene>
<accession>A0A1G4ECE1</accession>
<dbReference type="VEuPathDB" id="PlasmoDB:PVX_034190"/>
<dbReference type="InterPro" id="IPR008780">
    <property type="entry name" value="Plasmodium_Vir"/>
</dbReference>
<reference evidence="2 3" key="1">
    <citation type="submission" date="2016-07" db="EMBL/GenBank/DDBJ databases">
        <authorList>
            <consortium name="Pathogen Informatics"/>
        </authorList>
    </citation>
    <scope>NUCLEOTIDE SEQUENCE [LARGE SCALE GENOMIC DNA]</scope>
</reference>
<name>A0A1G4ECE1_PLAVI</name>
<keyword evidence="1" id="KW-0472">Membrane</keyword>
<protein>
    <submittedName>
        <fullName evidence="2">VIR protein</fullName>
    </submittedName>
</protein>
<organism evidence="2 3">
    <name type="scientific">Plasmodium vivax</name>
    <name type="common">malaria parasite P. vivax</name>
    <dbReference type="NCBI Taxonomy" id="5855"/>
    <lineage>
        <taxon>Eukaryota</taxon>
        <taxon>Sar</taxon>
        <taxon>Alveolata</taxon>
        <taxon>Apicomplexa</taxon>
        <taxon>Aconoidasida</taxon>
        <taxon>Haemosporida</taxon>
        <taxon>Plasmodiidae</taxon>
        <taxon>Plasmodium</taxon>
        <taxon>Plasmodium (Plasmodium)</taxon>
    </lineage>
</organism>
<dbReference type="Proteomes" id="UP000196402">
    <property type="component" value="Unassembled WGS sequence"/>
</dbReference>
<dbReference type="VEuPathDB" id="PlasmoDB:PVPAM_140008000"/>
<evidence type="ECO:0000313" key="2">
    <source>
        <dbReference type="EMBL" id="SCA60053.1"/>
    </source>
</evidence>
<sequence length="478" mass="56803">MFSLDSDSATQVEADVDSISESTIKGERVIFKHLPAYLFEEKLKEHASYNEYSAYYNGLYNIRNRYPWLEDIFNKLSRNITLVHNSYIPKDDFNKKRCYDLNYWLYNEVYKNLQTSENGLVDFNAITTKLKGVWKNIVDNAFKNDDYECYPDEKLLVNMGFLQEIKDLFDFYEDFNVMKKEIIANTYKSCFKYVDYLKQRIPVYYTWRDSCKVEDFACKRYIECYPDEKLLVNMGFLQEIKDLFDFYEDFNEMKKEIVDDTYNSCFKYVDYLKQRIPVYYAWRDSCKVDDFACKRYIDDYMKYRPAGIVSELSYISVILTYPGNPCYSSVYDVFIDAKVQPKRNDDIYRRKMEKLAKENPRGNLLLTDMGDGLRESEFFIPGDHDVYWYRKGWGIYNRITHNITLPMLGIAGVFLILYAFYKFTPLGKMFKHTRAKVRRRIQPNINYDDIVLLYGSEESLASSSVDSSYNLSYASSLS</sequence>
<dbReference type="VEuPathDB" id="PlasmoDB:PVW1_000024100"/>
<keyword evidence="1" id="KW-1133">Transmembrane helix</keyword>
<dbReference type="VEuPathDB" id="PlasmoDB:PVP01_0949600"/>
<dbReference type="EMBL" id="FLYH01000178">
    <property type="protein sequence ID" value="SCA60053.1"/>
    <property type="molecule type" value="Genomic_DNA"/>
</dbReference>
<feature type="transmembrane region" description="Helical" evidence="1">
    <location>
        <begin position="403"/>
        <end position="421"/>
    </location>
</feature>
<keyword evidence="1" id="KW-0812">Transmembrane</keyword>